<feature type="chain" id="PRO_5008691655" evidence="2">
    <location>
        <begin position="21"/>
        <end position="1956"/>
    </location>
</feature>
<evidence type="ECO:0000259" key="3">
    <source>
        <dbReference type="SMART" id="SM01360"/>
    </source>
</evidence>
<feature type="signal peptide" evidence="2">
    <location>
        <begin position="1"/>
        <end position="20"/>
    </location>
</feature>
<keyword evidence="5" id="KW-1185">Reference proteome</keyword>
<dbReference type="Pfam" id="PF07678">
    <property type="entry name" value="TED_complement"/>
    <property type="match status" value="1"/>
</dbReference>
<comment type="similarity">
    <text evidence="1">Belongs to the protease inhibitor I39 (alpha-2-macroglobulin) family. Bacterial alpha-2-macroglobulin subfamily.</text>
</comment>
<accession>A0A1C4F5R8</accession>
<evidence type="ECO:0000256" key="2">
    <source>
        <dbReference type="SAM" id="SignalP"/>
    </source>
</evidence>
<dbReference type="OrthoDB" id="9767116at2"/>
<dbReference type="GO" id="GO:0004866">
    <property type="term" value="F:endopeptidase inhibitor activity"/>
    <property type="evidence" value="ECO:0007669"/>
    <property type="project" value="InterPro"/>
</dbReference>
<dbReference type="InterPro" id="IPR001599">
    <property type="entry name" value="Macroglobln_a2"/>
</dbReference>
<sequence length="1956" mass="217978">MRRFLFALLAACTLYLPVLAQSYDYEAHWKEIDSLDFNKLPQSALTQVQGLYAQALRDHQDDQFLKALFYRLRLSESLKVKGDYSDFRLLRHMTDTATGVRKALLSNALAHWYANFRKGHWNLPDKSAAADTAANPETWSRDQLQILQRNSFLLSITPASLLQHTPASAYPALVQKGNITWRPTLYDLLVQDVIDQYRGHRGSNLHAGAMQAALYADAGTFVNTSFPGEDTSAGNIDLLKLYQSLLRLHGQDTGRAALLQADLERLLYVRSIDGGSDSLGNVFYLQALQRMRHTYAGQPEVSALYYQEAAYYQQEKDMVRAKACCDSGIALWPGSFGAADCARLLASITKPELELHFEKVNVPALPFRTLVQYRNLDKIYLRAIRMGSREAASLVRADGSKAYVAALASLPSVRTWEQPLPNPGDYQEHSSEIKIAALPPGKYLLLASRQPDFSFAGNALAVGVTLVSNLAYIGDGTDYYFLDRQSGHPVAGVQVWVYNSDDDARPVQKLMTDATGHCPLAARVKNMQRVSLQGIYGKDTLFLDDVQYLPNLRQPATTEETQSPALHYFTDRSLYRPGQTVYFKGIVSRKNSQGYPTAWPGYKITVFLQNDSYDALDSLTLTSNKFGSISGKLKIPDNALPGEYNLGDDTTSDEVSFHVEAYKRPRFEVTMDTVRTEIRLGDSVFVTGHVRAFAGFNISDATVKYTVQRREGNYFQWYYDNGGTTVADTATVTDSLGNFTLRFKAEASGNGRQYFFTVHAAATDNNGETHDGESKLLIGHTYLQIMGNIPEMAAAEDLKKISLLSYNASGSFLPVKATLTLVQVHTPTTLKRHRLWDAPDQYAMSQSDFEKDFPLDEYQQNDDPKKWPLGNTVWTSPVMIRKDSLLSLPLGLMKPGVYELQVLAHDKSNAPVQQHWRFTYVSPRAALPYPAYLLAIQTRATQADSLHLAIGSTASDIYCFQTLMQQQGPEGETMSTHHFLRLQPGMNAVSIPRPGNSQLLVNMTFVKDNRLYHWEQRYLPAMQQYALPIQLEAHRNKLLPGEKEQWKINLPAGTAAELMASMYDASLDALYKQAWNLQDFRRETYFYHNWSTPGFEASAGYQVDTPDTTAYAKLIPDRLQRWDSKPESYNIRLRGMSTMAPAPISALQGSLHGLLFEASEKNKALAGDVVVAGLGAVQPGKDALLPLTVAPEPVIPRKYFNETAFFYPTLLPDKNGQVALSFTLPESLTRWKFMGLAHTPDLKMGYIEDEIVTQKPLMVMPNAPRFLREGDHITLSAKLTSTASQPLEGHARLELLDAATGQPVDSAFGNILPAPAFTLPPQGSTAVTFALQVPAHFTSVLRYRVTASDGHFSDGEENTIPVLSNNTLVTESLPLPVPGDGTFTFSLPGLLHSDTAATLQQQQLKLEFTANPAWNAVQALPFLMEYPYECAEQTFNRYYANALGGYIVSSMPRIRSVFQTWQNKDTSALLSNLEKNEDLKSALLAETPWVLDATSENARKQHVGLLFDLYKLGTEKLNAKQKLQAMQLPNGAFPWFNGSGEDRFITQYIVAGMGRLQQLQLSGTDDAGMRASCQKAIAYLDAQVLAKFDSLPGALDIHYLYARSFFKDQPLTYTMNAAFGRLLANVCAAWKQQSTYTKALLALALYRQGDSITARHILASLKEYAIKDKEQGTYWKDVIAGYYWNEAPIEVAAQLLEAFKEINHDTDMVNGISNWLLRNKQAQGWHTSKATADACFALLLQAGRLEHTPEINIQVGHEKVVAENAEAGTGYFTHTWKPAAIQPAMGQVTITAAHTQGQPAWGALYWQYFQDMNHVMAAKTTLQVQKQLYRTQNNTLVPITAAQPIKVGDKITIRITLTTERDLQYVHLKDLRAAAFEPVGALSGYTWQNGAGYYLAIQDVSMNFFFNSLSQGVHVIDYEVYATHPGVFSNGITTLQCMYAPEFAAHTAAQRITIQE</sequence>
<evidence type="ECO:0000256" key="1">
    <source>
        <dbReference type="ARBA" id="ARBA00010556"/>
    </source>
</evidence>
<dbReference type="Pfam" id="PF17973">
    <property type="entry name" value="bMG10"/>
    <property type="match status" value="1"/>
</dbReference>
<dbReference type="Gene3D" id="1.50.10.20">
    <property type="match status" value="1"/>
</dbReference>
<evidence type="ECO:0000313" key="4">
    <source>
        <dbReference type="EMBL" id="SCC50851.1"/>
    </source>
</evidence>
<keyword evidence="2" id="KW-0732">Signal</keyword>
<dbReference type="Proteomes" id="UP000242818">
    <property type="component" value="Unassembled WGS sequence"/>
</dbReference>
<dbReference type="PANTHER" id="PTHR40094:SF1">
    <property type="entry name" value="UBIQUITIN DOMAIN-CONTAINING PROTEIN"/>
    <property type="match status" value="1"/>
</dbReference>
<name>A0A1C4F5R8_9BACT</name>
<dbReference type="PANTHER" id="PTHR40094">
    <property type="entry name" value="ALPHA-2-MACROGLOBULIN HOMOLOG"/>
    <property type="match status" value="1"/>
</dbReference>
<organism evidence="4 5">
    <name type="scientific">Chitinophaga costaii</name>
    <dbReference type="NCBI Taxonomy" id="1335309"/>
    <lineage>
        <taxon>Bacteria</taxon>
        <taxon>Pseudomonadati</taxon>
        <taxon>Bacteroidota</taxon>
        <taxon>Chitinophagia</taxon>
        <taxon>Chitinophagales</taxon>
        <taxon>Chitinophagaceae</taxon>
        <taxon>Chitinophaga</taxon>
    </lineage>
</organism>
<gene>
    <name evidence="4" type="ORF">GA0116948_111128</name>
</gene>
<feature type="domain" description="Alpha-2-macroglobulin" evidence="3">
    <location>
        <begin position="1203"/>
        <end position="1293"/>
    </location>
</feature>
<dbReference type="InterPro" id="IPR051802">
    <property type="entry name" value="YfhM-like"/>
</dbReference>
<dbReference type="InterPro" id="IPR011626">
    <property type="entry name" value="Alpha-macroglobulin_TED"/>
</dbReference>
<dbReference type="GO" id="GO:0005615">
    <property type="term" value="C:extracellular space"/>
    <property type="evidence" value="ECO:0007669"/>
    <property type="project" value="InterPro"/>
</dbReference>
<dbReference type="SMART" id="SM01360">
    <property type="entry name" value="A2M"/>
    <property type="match status" value="1"/>
</dbReference>
<reference evidence="4 5" key="1">
    <citation type="submission" date="2016-08" db="EMBL/GenBank/DDBJ databases">
        <authorList>
            <person name="Seilhamer J.J."/>
        </authorList>
    </citation>
    <scope>NUCLEOTIDE SEQUENCE [LARGE SCALE GENOMIC DNA]</scope>
    <source>
        <strain evidence="4 5">A37T2</strain>
    </source>
</reference>
<dbReference type="InterPro" id="IPR008930">
    <property type="entry name" value="Terpenoid_cyclase/PrenylTrfase"/>
</dbReference>
<dbReference type="Pfam" id="PF00207">
    <property type="entry name" value="A2M"/>
    <property type="match status" value="1"/>
</dbReference>
<dbReference type="EMBL" id="FMAR01000011">
    <property type="protein sequence ID" value="SCC50851.1"/>
    <property type="molecule type" value="Genomic_DNA"/>
</dbReference>
<dbReference type="STRING" id="1335309.GA0116948_111128"/>
<dbReference type="InterPro" id="IPR002890">
    <property type="entry name" value="MG2"/>
</dbReference>
<protein>
    <submittedName>
        <fullName evidence="4">A-macroglobulin complement component</fullName>
    </submittedName>
</protein>
<proteinExistence type="inferred from homology"/>
<evidence type="ECO:0000313" key="5">
    <source>
        <dbReference type="Proteomes" id="UP000242818"/>
    </source>
</evidence>
<dbReference type="SUPFAM" id="SSF48239">
    <property type="entry name" value="Terpenoid cyclases/Protein prenyltransferases"/>
    <property type="match status" value="1"/>
</dbReference>
<dbReference type="Gene3D" id="2.60.40.1930">
    <property type="match status" value="1"/>
</dbReference>
<dbReference type="RefSeq" id="WP_089713778.1">
    <property type="nucleotide sequence ID" value="NZ_FMAR01000011.1"/>
</dbReference>
<dbReference type="InterPro" id="IPR041246">
    <property type="entry name" value="Bact_MG10"/>
</dbReference>
<dbReference type="Pfam" id="PF01835">
    <property type="entry name" value="MG2"/>
    <property type="match status" value="1"/>
</dbReference>